<dbReference type="OrthoDB" id="5986860at2759"/>
<proteinExistence type="predicted"/>
<evidence type="ECO:0000313" key="2">
    <source>
        <dbReference type="EMBL" id="KAJ7393312.1"/>
    </source>
</evidence>
<dbReference type="Proteomes" id="UP001163046">
    <property type="component" value="Unassembled WGS sequence"/>
</dbReference>
<dbReference type="Pfam" id="PF15112">
    <property type="entry name" value="DUF4559"/>
    <property type="match status" value="1"/>
</dbReference>
<dbReference type="AlphaFoldDB" id="A0A9X0DAF3"/>
<keyword evidence="3" id="KW-1185">Reference proteome</keyword>
<feature type="region of interest" description="Disordered" evidence="1">
    <location>
        <begin position="301"/>
        <end position="324"/>
    </location>
</feature>
<evidence type="ECO:0000256" key="1">
    <source>
        <dbReference type="SAM" id="MobiDB-lite"/>
    </source>
</evidence>
<accession>A0A9X0DAF3</accession>
<comment type="caution">
    <text evidence="2">The sequence shown here is derived from an EMBL/GenBank/DDBJ whole genome shotgun (WGS) entry which is preliminary data.</text>
</comment>
<feature type="compositionally biased region" description="Basic and acidic residues" evidence="1">
    <location>
        <begin position="303"/>
        <end position="324"/>
    </location>
</feature>
<dbReference type="PANTHER" id="PTHR35083">
    <property type="entry name" value="RGD1565685 PROTEIN"/>
    <property type="match status" value="1"/>
</dbReference>
<reference evidence="2" key="1">
    <citation type="submission" date="2023-01" db="EMBL/GenBank/DDBJ databases">
        <title>Genome assembly of the deep-sea coral Lophelia pertusa.</title>
        <authorList>
            <person name="Herrera S."/>
            <person name="Cordes E."/>
        </authorList>
    </citation>
    <scope>NUCLEOTIDE SEQUENCE</scope>
    <source>
        <strain evidence="2">USNM1676648</strain>
        <tissue evidence="2">Polyp</tissue>
    </source>
</reference>
<gene>
    <name evidence="2" type="ORF">OS493_006282</name>
</gene>
<dbReference type="PANTHER" id="PTHR35083:SF1">
    <property type="entry name" value="RGD1565685 PROTEIN"/>
    <property type="match status" value="1"/>
</dbReference>
<name>A0A9X0DAF3_9CNID</name>
<dbReference type="InterPro" id="IPR027897">
    <property type="entry name" value="DUF4559"/>
</dbReference>
<organism evidence="2 3">
    <name type="scientific">Desmophyllum pertusum</name>
    <dbReference type="NCBI Taxonomy" id="174260"/>
    <lineage>
        <taxon>Eukaryota</taxon>
        <taxon>Metazoa</taxon>
        <taxon>Cnidaria</taxon>
        <taxon>Anthozoa</taxon>
        <taxon>Hexacorallia</taxon>
        <taxon>Scleractinia</taxon>
        <taxon>Caryophylliina</taxon>
        <taxon>Caryophylliidae</taxon>
        <taxon>Desmophyllum</taxon>
    </lineage>
</organism>
<evidence type="ECO:0000313" key="3">
    <source>
        <dbReference type="Proteomes" id="UP001163046"/>
    </source>
</evidence>
<sequence>MSLCKEKDRMATASWVAELDKKEHKNWVMVACALNIAKNGITQLLQGKMEAWYQSLISNPPLQSLAPCTCVPGSPKCGTCVTWERELKRYHKSKRPMICWDNSDRKQWGSPTGAWEVAKLFMPTLGRRKTQVIDADTTDIGGLLNLLEWCPFIYPSVSRTVLSSARDKCRNHWAHAPKQELQDADVNTIFGHLNRLLNDPVFNADKAAQKSSKDLQDLFNHGLVNVRESEVAAFHLLRQSLVADLTKCRDDLDDVQDKVVQLDAESKKVDKTVQKDMSDVREQGDLNKEEIDKLSSEVYTAGRPDKCHDETKKVNESSRKIYLK</sequence>
<protein>
    <submittedName>
        <fullName evidence="2">Uncharacterized protein</fullName>
    </submittedName>
</protein>
<dbReference type="EMBL" id="MU825398">
    <property type="protein sequence ID" value="KAJ7393312.1"/>
    <property type="molecule type" value="Genomic_DNA"/>
</dbReference>